<evidence type="ECO:0000256" key="1">
    <source>
        <dbReference type="SAM" id="Phobius"/>
    </source>
</evidence>
<dbReference type="PANTHER" id="PTHR37814">
    <property type="entry name" value="CONSERVED MEMBRANE PROTEIN"/>
    <property type="match status" value="1"/>
</dbReference>
<feature type="transmembrane region" description="Helical" evidence="1">
    <location>
        <begin position="46"/>
        <end position="65"/>
    </location>
</feature>
<feature type="transmembrane region" description="Helical" evidence="1">
    <location>
        <begin position="188"/>
        <end position="209"/>
    </location>
</feature>
<feature type="transmembrane region" description="Helical" evidence="1">
    <location>
        <begin position="119"/>
        <end position="137"/>
    </location>
</feature>
<feature type="transmembrane region" description="Helical" evidence="1">
    <location>
        <begin position="221"/>
        <end position="247"/>
    </location>
</feature>
<feature type="transmembrane region" description="Helical" evidence="1">
    <location>
        <begin position="329"/>
        <end position="350"/>
    </location>
</feature>
<dbReference type="InterPro" id="IPR038728">
    <property type="entry name" value="YkvI-like"/>
</dbReference>
<proteinExistence type="predicted"/>
<feature type="transmembrane region" description="Helical" evidence="1">
    <location>
        <begin position="307"/>
        <end position="323"/>
    </location>
</feature>
<evidence type="ECO:0000313" key="2">
    <source>
        <dbReference type="EMBL" id="MFL0252180.1"/>
    </source>
</evidence>
<comment type="caution">
    <text evidence="2">The sequence shown here is derived from an EMBL/GenBank/DDBJ whole genome shotgun (WGS) entry which is preliminary data.</text>
</comment>
<keyword evidence="1" id="KW-0812">Transmembrane</keyword>
<feature type="transmembrane region" description="Helical" evidence="1">
    <location>
        <begin position="77"/>
        <end position="107"/>
    </location>
</feature>
<reference evidence="2 3" key="1">
    <citation type="submission" date="2024-11" db="EMBL/GenBank/DDBJ databases">
        <authorList>
            <person name="Heng Y.C."/>
            <person name="Lim A.C.H."/>
            <person name="Lee J.K.Y."/>
            <person name="Kittelmann S."/>
        </authorList>
    </citation>
    <scope>NUCLEOTIDE SEQUENCE [LARGE SCALE GENOMIC DNA]</scope>
    <source>
        <strain evidence="2 3">WILCCON 0114</strain>
    </source>
</reference>
<organism evidence="2 3">
    <name type="scientific">Clostridium neuense</name>
    <dbReference type="NCBI Taxonomy" id="1728934"/>
    <lineage>
        <taxon>Bacteria</taxon>
        <taxon>Bacillati</taxon>
        <taxon>Bacillota</taxon>
        <taxon>Clostridia</taxon>
        <taxon>Eubacteriales</taxon>
        <taxon>Clostridiaceae</taxon>
        <taxon>Clostridium</taxon>
    </lineage>
</organism>
<keyword evidence="3" id="KW-1185">Reference proteome</keyword>
<protein>
    <submittedName>
        <fullName evidence="2">Transporter</fullName>
    </submittedName>
</protein>
<sequence length="353" mass="39008">MNTLKSNLKAIFQIAAVFIGTIVGAGLASGQEISQFFTLYGTKSFLGLIICTLLYIILGNIIIKLSRAFNLNSYKELISLASIGILGDAITVIVSFFMLSSAAIILAGSGALLNQFFKIPKIIGIIIMITCTLIVLFRNTAGIIEINSIIVPILITVVSSIFILYLAFSNNTGSIHQVQFITYKKNWLISSVLYSGFNILCCSGVLVPLSTEKEYNSFKNLILGVALGSIALLIISSMINFLLILNLPYTLKYEIPLLYISSRFGKIIQLILLITIWCEMLSTEISDIYSIAKSLENSFLKISYKKSIILVIIIALPISQIGFKNLISILYPAFGVISVFFMIQCTYFYMKHK</sequence>
<name>A0ABW8TJF2_9CLOT</name>
<keyword evidence="1" id="KW-0472">Membrane</keyword>
<dbReference type="Proteomes" id="UP001623592">
    <property type="component" value="Unassembled WGS sequence"/>
</dbReference>
<accession>A0ABW8TJF2</accession>
<feature type="transmembrane region" description="Helical" evidence="1">
    <location>
        <begin position="267"/>
        <end position="286"/>
    </location>
</feature>
<gene>
    <name evidence="2" type="ORF">ACJDT4_17340</name>
</gene>
<dbReference type="RefSeq" id="WP_406788827.1">
    <property type="nucleotide sequence ID" value="NZ_JBJIAA010000015.1"/>
</dbReference>
<keyword evidence="1" id="KW-1133">Transmembrane helix</keyword>
<dbReference type="PANTHER" id="PTHR37814:SF1">
    <property type="entry name" value="MEMBRANE PROTEIN"/>
    <property type="match status" value="1"/>
</dbReference>
<dbReference type="EMBL" id="JBJIAA010000015">
    <property type="protein sequence ID" value="MFL0252180.1"/>
    <property type="molecule type" value="Genomic_DNA"/>
</dbReference>
<evidence type="ECO:0000313" key="3">
    <source>
        <dbReference type="Proteomes" id="UP001623592"/>
    </source>
</evidence>
<feature type="transmembrane region" description="Helical" evidence="1">
    <location>
        <begin position="149"/>
        <end position="168"/>
    </location>
</feature>